<dbReference type="Proteomes" id="UP000053732">
    <property type="component" value="Unassembled WGS sequence"/>
</dbReference>
<evidence type="ECO:0000313" key="1">
    <source>
        <dbReference type="EMBL" id="CRL17598.1"/>
    </source>
</evidence>
<keyword evidence="2" id="KW-1185">Reference proteome</keyword>
<name>A0A0G4NU53_PENC3</name>
<accession>A0A0G4NU53</accession>
<dbReference type="EMBL" id="HG793134">
    <property type="protein sequence ID" value="CRL17598.1"/>
    <property type="molecule type" value="Genomic_DNA"/>
</dbReference>
<protein>
    <submittedName>
        <fullName evidence="1">Str. FM013</fullName>
    </submittedName>
</protein>
<evidence type="ECO:0000313" key="2">
    <source>
        <dbReference type="Proteomes" id="UP000053732"/>
    </source>
</evidence>
<proteinExistence type="predicted"/>
<reference evidence="1 2" key="1">
    <citation type="journal article" date="2014" name="Nat. Commun.">
        <title>Multiple recent horizontal transfers of a large genomic region in cheese making fungi.</title>
        <authorList>
            <person name="Cheeseman K."/>
            <person name="Ropars J."/>
            <person name="Renault P."/>
            <person name="Dupont J."/>
            <person name="Gouzy J."/>
            <person name="Branca A."/>
            <person name="Abraham A.L."/>
            <person name="Ceppi M."/>
            <person name="Conseiller E."/>
            <person name="Debuchy R."/>
            <person name="Malagnac F."/>
            <person name="Goarin A."/>
            <person name="Silar P."/>
            <person name="Lacoste S."/>
            <person name="Sallet E."/>
            <person name="Bensimon A."/>
            <person name="Giraud T."/>
            <person name="Brygoo Y."/>
        </authorList>
    </citation>
    <scope>NUCLEOTIDE SEQUENCE [LARGE SCALE GENOMIC DNA]</scope>
    <source>
        <strain evidence="2">FM 013</strain>
    </source>
</reference>
<organism evidence="1 2">
    <name type="scientific">Penicillium camemberti (strain FM 013)</name>
    <dbReference type="NCBI Taxonomy" id="1429867"/>
    <lineage>
        <taxon>Eukaryota</taxon>
        <taxon>Fungi</taxon>
        <taxon>Dikarya</taxon>
        <taxon>Ascomycota</taxon>
        <taxon>Pezizomycotina</taxon>
        <taxon>Eurotiomycetes</taxon>
        <taxon>Eurotiomycetidae</taxon>
        <taxon>Eurotiales</taxon>
        <taxon>Aspergillaceae</taxon>
        <taxon>Penicillium</taxon>
    </lineage>
</organism>
<dbReference type="AlphaFoldDB" id="A0A0G4NU53"/>
<sequence length="79" mass="8543">MPCSLGNGMNASLTIGVVFQGSTFGIRLPTIIITVSFIDDLPVMTDGNKSILQAIPTDITHIVFDRLSLKTETPLVIWP</sequence>
<gene>
    <name evidence="1" type="ORF">PCAMFM013_S001g000558</name>
</gene>